<evidence type="ECO:0000313" key="2">
    <source>
        <dbReference type="Proteomes" id="UP000198683"/>
    </source>
</evidence>
<reference evidence="1 2" key="1">
    <citation type="submission" date="2016-10" db="EMBL/GenBank/DDBJ databases">
        <authorList>
            <person name="de Groot N.N."/>
        </authorList>
    </citation>
    <scope>NUCLEOTIDE SEQUENCE [LARGE SCALE GENOMIC DNA]</scope>
    <source>
        <strain evidence="1 2">CGMCC 4.5681</strain>
    </source>
</reference>
<dbReference type="EMBL" id="FNFB01000046">
    <property type="protein sequence ID" value="SDM23482.1"/>
    <property type="molecule type" value="Genomic_DNA"/>
</dbReference>
<organism evidence="1 2">
    <name type="scientific">Nonomuraea maritima</name>
    <dbReference type="NCBI Taxonomy" id="683260"/>
    <lineage>
        <taxon>Bacteria</taxon>
        <taxon>Bacillati</taxon>
        <taxon>Actinomycetota</taxon>
        <taxon>Actinomycetes</taxon>
        <taxon>Streptosporangiales</taxon>
        <taxon>Streptosporangiaceae</taxon>
        <taxon>Nonomuraea</taxon>
    </lineage>
</organism>
<protein>
    <submittedName>
        <fullName evidence="1">Uncharacterized protein</fullName>
    </submittedName>
</protein>
<proteinExistence type="predicted"/>
<gene>
    <name evidence="1" type="ORF">SAMN05421874_14634</name>
</gene>
<sequence length="69" mass="7638">MISGFEILRAGKCRQHDTQTLCVPPLQESFSGLLGDRCVIGIQQKPVKDLDHLRLLRGLREASSSGHSH</sequence>
<keyword evidence="2" id="KW-1185">Reference proteome</keyword>
<dbReference type="AlphaFoldDB" id="A0A1G9RJK4"/>
<accession>A0A1G9RJK4</accession>
<dbReference type="Proteomes" id="UP000198683">
    <property type="component" value="Unassembled WGS sequence"/>
</dbReference>
<evidence type="ECO:0000313" key="1">
    <source>
        <dbReference type="EMBL" id="SDM23482.1"/>
    </source>
</evidence>
<name>A0A1G9RJK4_9ACTN</name>